<keyword evidence="2" id="KW-0812">Transmembrane</keyword>
<feature type="transmembrane region" description="Helical" evidence="2">
    <location>
        <begin position="688"/>
        <end position="708"/>
    </location>
</feature>
<keyword evidence="2" id="KW-0472">Membrane</keyword>
<feature type="transmembrane region" description="Helical" evidence="2">
    <location>
        <begin position="37"/>
        <end position="57"/>
    </location>
</feature>
<dbReference type="EMBL" id="GL450531">
    <property type="protein sequence ID" value="EFN80839.1"/>
    <property type="molecule type" value="Genomic_DNA"/>
</dbReference>
<feature type="transmembrane region" description="Helical" evidence="2">
    <location>
        <begin position="137"/>
        <end position="155"/>
    </location>
</feature>
<dbReference type="AlphaFoldDB" id="E2BTU0"/>
<dbReference type="OMA" id="NFPMNDF"/>
<feature type="transmembrane region" description="Helical" evidence="2">
    <location>
        <begin position="224"/>
        <end position="245"/>
    </location>
</feature>
<keyword evidence="4" id="KW-1185">Reference proteome</keyword>
<proteinExistence type="predicted"/>
<sequence>MHPVMLDAAGYILLLSSLITFVMLLREGCRRKKRSPFYILSTSDVLSSIITAIALLASHMEAGITLSYNWQNNTGDIEADGAWTIKDQDRYKQDLFPRTRELNREATRRVGSNTTLTCDVKDVFTQYGMLLAPLTNAFISLLTFAVQCNLHVACAKRKCAKMMKSSSSDERLETKRVEVAEDQQELASQGSNVSARNAGITRRIMRVCQFRPARGADDQKPASFLVTSHWLVPILVTVILCLAEYDDMNTVRSMEDTECTFDSNFPLSFHVLPDAEGNRTIANSNVYTANLKNYYFVVDEASNTSSVEVNRIVSKVQGIVSNMLNFTRNFTEDTDFLDTFRLRNVTDYAKNTSFFENVANIDRTGETQTINDTIVERAQSVYNLSPYTDNSTYFNEESLFHDLPKEESSEKSDMTTLDSSSNVTQLSGQNENGSYEVHTQTHFADTEKVTTQKTADVPVAQDAAFVSEAQIYADILKRIHVASAYTASKNHRNHSVDRSYDRQQPKLNHLEDYIATMRSGSIENLFLHENNHLDRDVNTEPSSSPHMINECLVSSGFLKLHLFVLSFAVYFLPILLCCILQVRGKQACENTLAILKVRADLMSTLLRSNSNNGNIIVNEWLSTSGRSSGRQDSIDEFKASEIRDHPSSVTDVVTMDRNHERYMEAQNRDILLEVNCTARICGVVKVSLILCVLLWSPIFLGTLLRVFSCIHAPQWLTDTTYLSAIFFGIIRNILNINIIKIQELCNSDNTKENRIHPVE</sequence>
<feature type="region of interest" description="Disordered" evidence="1">
    <location>
        <begin position="404"/>
        <end position="431"/>
    </location>
</feature>
<dbReference type="Proteomes" id="UP000008237">
    <property type="component" value="Unassembled WGS sequence"/>
</dbReference>
<gene>
    <name evidence="3" type="ORF">EAI_11867</name>
</gene>
<feature type="compositionally biased region" description="Polar residues" evidence="1">
    <location>
        <begin position="414"/>
        <end position="431"/>
    </location>
</feature>
<feature type="transmembrane region" description="Helical" evidence="2">
    <location>
        <begin position="6"/>
        <end position="25"/>
    </location>
</feature>
<protein>
    <submittedName>
        <fullName evidence="3">Uncharacterized protein</fullName>
    </submittedName>
</protein>
<feature type="compositionally biased region" description="Basic and acidic residues" evidence="1">
    <location>
        <begin position="404"/>
        <end position="413"/>
    </location>
</feature>
<keyword evidence="2" id="KW-1133">Transmembrane helix</keyword>
<dbReference type="InParanoid" id="E2BTU0"/>
<evidence type="ECO:0000313" key="4">
    <source>
        <dbReference type="Proteomes" id="UP000008237"/>
    </source>
</evidence>
<reference evidence="3 4" key="1">
    <citation type="journal article" date="2010" name="Science">
        <title>Genomic comparison of the ants Camponotus floridanus and Harpegnathos saltator.</title>
        <authorList>
            <person name="Bonasio R."/>
            <person name="Zhang G."/>
            <person name="Ye C."/>
            <person name="Mutti N.S."/>
            <person name="Fang X."/>
            <person name="Qin N."/>
            <person name="Donahue G."/>
            <person name="Yang P."/>
            <person name="Li Q."/>
            <person name="Li C."/>
            <person name="Zhang P."/>
            <person name="Huang Z."/>
            <person name="Berger S.L."/>
            <person name="Reinberg D."/>
            <person name="Wang J."/>
            <person name="Liebig J."/>
        </authorList>
    </citation>
    <scope>NUCLEOTIDE SEQUENCE [LARGE SCALE GENOMIC DNA]</scope>
    <source>
        <strain evidence="3 4">R22 G/1</strain>
    </source>
</reference>
<feature type="transmembrane region" description="Helical" evidence="2">
    <location>
        <begin position="560"/>
        <end position="582"/>
    </location>
</feature>
<evidence type="ECO:0000256" key="2">
    <source>
        <dbReference type="SAM" id="Phobius"/>
    </source>
</evidence>
<evidence type="ECO:0000256" key="1">
    <source>
        <dbReference type="SAM" id="MobiDB-lite"/>
    </source>
</evidence>
<feature type="transmembrane region" description="Helical" evidence="2">
    <location>
        <begin position="720"/>
        <end position="739"/>
    </location>
</feature>
<name>E2BTU0_HARSA</name>
<evidence type="ECO:0000313" key="3">
    <source>
        <dbReference type="EMBL" id="EFN80839.1"/>
    </source>
</evidence>
<accession>E2BTU0</accession>
<organism evidence="4">
    <name type="scientific">Harpegnathos saltator</name>
    <name type="common">Jerdon's jumping ant</name>
    <dbReference type="NCBI Taxonomy" id="610380"/>
    <lineage>
        <taxon>Eukaryota</taxon>
        <taxon>Metazoa</taxon>
        <taxon>Ecdysozoa</taxon>
        <taxon>Arthropoda</taxon>
        <taxon>Hexapoda</taxon>
        <taxon>Insecta</taxon>
        <taxon>Pterygota</taxon>
        <taxon>Neoptera</taxon>
        <taxon>Endopterygota</taxon>
        <taxon>Hymenoptera</taxon>
        <taxon>Apocrita</taxon>
        <taxon>Aculeata</taxon>
        <taxon>Formicoidea</taxon>
        <taxon>Formicidae</taxon>
        <taxon>Ponerinae</taxon>
        <taxon>Ponerini</taxon>
        <taxon>Harpegnathos</taxon>
    </lineage>
</organism>